<name>A0AAX4Y2Z8_9BACE</name>
<comment type="caution">
    <text evidence="1">The sequence shown here is derived from an EMBL/GenBank/DDBJ whole genome shotgun (WGS) entry which is preliminary data.</text>
</comment>
<evidence type="ECO:0000313" key="1">
    <source>
        <dbReference type="EMBL" id="MDE8698369.1"/>
    </source>
</evidence>
<protein>
    <submittedName>
        <fullName evidence="1">Uncharacterized protein</fullName>
    </submittedName>
</protein>
<accession>A0AAX4Y2Z8</accession>
<sequence>MESGSKEIDQNFLFAWRGWYYIYPIHYDMYDPEKGYSWIDQTAGWMIENRTPSCLTVDEQNGTYYYCTTEEY</sequence>
<organism evidence="1 2">
    <name type="scientific">Bacteroides cellulosilyticus</name>
    <dbReference type="NCBI Taxonomy" id="246787"/>
    <lineage>
        <taxon>Bacteria</taxon>
        <taxon>Pseudomonadati</taxon>
        <taxon>Bacteroidota</taxon>
        <taxon>Bacteroidia</taxon>
        <taxon>Bacteroidales</taxon>
        <taxon>Bacteroidaceae</taxon>
        <taxon>Bacteroides</taxon>
    </lineage>
</organism>
<dbReference type="AlphaFoldDB" id="A0AAX4Y2Z8"/>
<proteinExistence type="predicted"/>
<dbReference type="RefSeq" id="WP_275203231.1">
    <property type="nucleotide sequence ID" value="NZ_JARFID010001115.1"/>
</dbReference>
<dbReference type="Proteomes" id="UP001221924">
    <property type="component" value="Unassembled WGS sequence"/>
</dbReference>
<evidence type="ECO:0000313" key="2">
    <source>
        <dbReference type="Proteomes" id="UP001221924"/>
    </source>
</evidence>
<gene>
    <name evidence="1" type="ORF">PZH42_31140</name>
</gene>
<dbReference type="EMBL" id="JARFID010001115">
    <property type="protein sequence ID" value="MDE8698369.1"/>
    <property type="molecule type" value="Genomic_DNA"/>
</dbReference>
<reference evidence="1" key="1">
    <citation type="submission" date="2023-03" db="EMBL/GenBank/DDBJ databases">
        <title>DFI Biobank Strains.</title>
        <authorList>
            <person name="Mostad J."/>
            <person name="Paddock L."/>
            <person name="Medina S."/>
            <person name="Waligurski E."/>
            <person name="Barat B."/>
            <person name="Smith R."/>
            <person name="Burgo V."/>
            <person name="Metcalfe C."/>
            <person name="Woodson C."/>
            <person name="Sundararajan A."/>
            <person name="Ramaswamy R."/>
            <person name="Lin H."/>
            <person name="Pamer E.G."/>
        </authorList>
    </citation>
    <scope>NUCLEOTIDE SEQUENCE</scope>
    <source>
        <strain evidence="1">DFI.9.5</strain>
    </source>
</reference>